<gene>
    <name evidence="1" type="ORF">SCF082_LOCUS19894</name>
</gene>
<sequence>MGVKTVRELANWKFGKWARSIVTLAKFEKEGARPADCMLNIDMALDKEHEGKSFTELLALPVSALQGLTEKADACLKHHHVDTIEKLGSWKFFAIAESMVDLVDTEETMTPEERKQAREMKKLE</sequence>
<protein>
    <submittedName>
        <fullName evidence="1">Uncharacterized protein</fullName>
    </submittedName>
</protein>
<name>A0ABP0KYN8_9DINO</name>
<evidence type="ECO:0000313" key="1">
    <source>
        <dbReference type="EMBL" id="CAK9032026.1"/>
    </source>
</evidence>
<accession>A0ABP0KYN8</accession>
<reference evidence="1 2" key="1">
    <citation type="submission" date="2024-02" db="EMBL/GenBank/DDBJ databases">
        <authorList>
            <person name="Chen Y."/>
            <person name="Shah S."/>
            <person name="Dougan E. K."/>
            <person name="Thang M."/>
            <person name="Chan C."/>
        </authorList>
    </citation>
    <scope>NUCLEOTIDE SEQUENCE [LARGE SCALE GENOMIC DNA]</scope>
</reference>
<keyword evidence="2" id="KW-1185">Reference proteome</keyword>
<evidence type="ECO:0000313" key="2">
    <source>
        <dbReference type="Proteomes" id="UP001642464"/>
    </source>
</evidence>
<dbReference type="Proteomes" id="UP001642464">
    <property type="component" value="Unassembled WGS sequence"/>
</dbReference>
<dbReference type="EMBL" id="CAXAMM010013721">
    <property type="protein sequence ID" value="CAK9032026.1"/>
    <property type="molecule type" value="Genomic_DNA"/>
</dbReference>
<organism evidence="1 2">
    <name type="scientific">Durusdinium trenchii</name>
    <dbReference type="NCBI Taxonomy" id="1381693"/>
    <lineage>
        <taxon>Eukaryota</taxon>
        <taxon>Sar</taxon>
        <taxon>Alveolata</taxon>
        <taxon>Dinophyceae</taxon>
        <taxon>Suessiales</taxon>
        <taxon>Symbiodiniaceae</taxon>
        <taxon>Durusdinium</taxon>
    </lineage>
</organism>
<comment type="caution">
    <text evidence="1">The sequence shown here is derived from an EMBL/GenBank/DDBJ whole genome shotgun (WGS) entry which is preliminary data.</text>
</comment>
<proteinExistence type="predicted"/>